<proteinExistence type="predicted"/>
<evidence type="ECO:0000256" key="1">
    <source>
        <dbReference type="SAM" id="Phobius"/>
    </source>
</evidence>
<protein>
    <submittedName>
        <fullName evidence="2">Uncharacterized protein</fullName>
    </submittedName>
</protein>
<name>A0A9W3SPP3_BACTU</name>
<feature type="transmembrane region" description="Helical" evidence="1">
    <location>
        <begin position="84"/>
        <end position="104"/>
    </location>
</feature>
<dbReference type="Proteomes" id="UP000192743">
    <property type="component" value="Chromosome"/>
</dbReference>
<dbReference type="EMBL" id="CP015250">
    <property type="protein sequence ID" value="AOM09312.1"/>
    <property type="molecule type" value="Genomic_DNA"/>
</dbReference>
<sequence length="107" mass="12231">MFKRKEIIPFRDFMNQSYKKQKQVRAFSLEPLSPMAFFHMSQPLVHTYVALGVLGGLTIGAVLLERYLIQNDYISAAKFVSEGLHHGMRIGGIGFVAYVFIRIVTMF</sequence>
<evidence type="ECO:0000313" key="2">
    <source>
        <dbReference type="EMBL" id="AOM09312.1"/>
    </source>
</evidence>
<evidence type="ECO:0000313" key="3">
    <source>
        <dbReference type="Proteomes" id="UP000192743"/>
    </source>
</evidence>
<organism evidence="2 3">
    <name type="scientific">Bacillus thuringiensis Bt18247</name>
    <dbReference type="NCBI Taxonomy" id="1423143"/>
    <lineage>
        <taxon>Bacteria</taxon>
        <taxon>Bacillati</taxon>
        <taxon>Bacillota</taxon>
        <taxon>Bacilli</taxon>
        <taxon>Bacillales</taxon>
        <taxon>Bacillaceae</taxon>
        <taxon>Bacillus</taxon>
        <taxon>Bacillus cereus group</taxon>
    </lineage>
</organism>
<gene>
    <name evidence="2" type="ORF">BTI247_08780</name>
</gene>
<feature type="transmembrane region" description="Helical" evidence="1">
    <location>
        <begin position="45"/>
        <end position="64"/>
    </location>
</feature>
<accession>A0A9W3SPP3</accession>
<dbReference type="AlphaFoldDB" id="A0A9W3SPP3"/>
<keyword evidence="1" id="KW-0812">Transmembrane</keyword>
<dbReference type="RefSeq" id="WP_069355004.1">
    <property type="nucleotide sequence ID" value="NZ_CP015250.1"/>
</dbReference>
<keyword evidence="1" id="KW-0472">Membrane</keyword>
<keyword evidence="1" id="KW-1133">Transmembrane helix</keyword>
<reference evidence="2 3" key="1">
    <citation type="submission" date="2016-02" db="EMBL/GenBank/DDBJ databases">
        <title>Comparative analysis of three nematocidal Bacillus thuringiensis strains.</title>
        <authorList>
            <person name="Hollensteiner J."/>
            <person name="Kloesener M."/>
            <person name="Bunk B."/>
            <person name="Sproeer C."/>
            <person name="Rosenstiel P."/>
            <person name="Schulte-Iserlohe R."/>
            <person name="Schulenburg H."/>
            <person name="Liesegang H."/>
        </authorList>
    </citation>
    <scope>NUCLEOTIDE SEQUENCE [LARGE SCALE GENOMIC DNA]</scope>
    <source>
        <strain evidence="2 3">Bt18247</strain>
    </source>
</reference>